<dbReference type="PROSITE" id="PS50041">
    <property type="entry name" value="C_TYPE_LECTIN_2"/>
    <property type="match status" value="1"/>
</dbReference>
<keyword evidence="6" id="KW-1185">Reference proteome</keyword>
<sequence length="707" mass="79361">MWMALLLGSVIWAEEQYFRQANATTWDEARLYCQACFKDLTTLTSRNVHDLAQNLISDFWVGLRRSLNGSIPWSRWSNGDTVTYQNWYPGHPVPKVETCPLTPNNTSMNSTTAPKMNNIEEQCPLVMEILTCLNLTYGELENITRPLVNPTPHTLYTTPVPTVNVTSNKTQTCDTKAEKYIEDSCVALLSFGMWKEKQCNESLPFICYDERFLGEIKISNVSKSEGYVDWSPGPGNISHYRVKVTGDNASLIYNETDLFKQLVNLTAGTRYNVQVYPVKCGRDLNPQNISFYTPPSDVYDLNVKNVTTTSVELSWNHSGNCDFYLIKGADKPNKINKTKTEICKLTPGTEYTFTVSAVVNETTESVSAKVSTFTKPSRVRDLMSADDGRTVITVHWNASEGIHSSYRICLNETSACISCSQCENCNQLGNCHYTTVENFTFTDKTPGKKYCLCVAALTDNNTLSGEMVTIEAYTRPENVELGNLEPSDQSIFAEWTINGAYKEFRVSIEEEGLENKNYSTTDKNYSFEGLKAGVYYTVTVTTLSEKPGLESESVKKSDYTTPTPPPWANATVLNETSITLTWGVPKKSEGASNIKYNVTCYSVYWNFSTPVYQTKENHWTFGSLNSGTHYNFTVSVVAGNSTSHPTSVSNKTKPNRKTLTFAMLCTSKTTLLCSNSKAQTETLNKLERYFSENLIGIHWNLTIVDRK</sequence>
<keyword evidence="2" id="KW-0732">Signal</keyword>
<dbReference type="Proteomes" id="UP001059041">
    <property type="component" value="Linkage Group LG1"/>
</dbReference>
<dbReference type="InterPro" id="IPR050991">
    <property type="entry name" value="ECM_Regulatory_Proteins"/>
</dbReference>
<name>A0A9W8CBB3_TRIRA</name>
<dbReference type="InterPro" id="IPR036116">
    <property type="entry name" value="FN3_sf"/>
</dbReference>
<dbReference type="PANTHER" id="PTHR46708:SF11">
    <property type="entry name" value="RECEPTOR-TYPE TYROSINE-PROTEIN PHOSPHATASE ETA-LIKE"/>
    <property type="match status" value="1"/>
</dbReference>
<evidence type="ECO:0000256" key="1">
    <source>
        <dbReference type="ARBA" id="ARBA00022737"/>
    </source>
</evidence>
<evidence type="ECO:0000259" key="4">
    <source>
        <dbReference type="PROSITE" id="PS50853"/>
    </source>
</evidence>
<keyword evidence="5" id="KW-0675">Receptor</keyword>
<dbReference type="Pfam" id="PF00059">
    <property type="entry name" value="Lectin_C"/>
    <property type="match status" value="1"/>
</dbReference>
<dbReference type="CDD" id="cd00063">
    <property type="entry name" value="FN3"/>
    <property type="match status" value="2"/>
</dbReference>
<dbReference type="SUPFAM" id="SSF56436">
    <property type="entry name" value="C-type lectin-like"/>
    <property type="match status" value="1"/>
</dbReference>
<dbReference type="InterPro" id="IPR003961">
    <property type="entry name" value="FN3_dom"/>
</dbReference>
<dbReference type="Gene3D" id="3.10.100.10">
    <property type="entry name" value="Mannose-Binding Protein A, subunit A"/>
    <property type="match status" value="1"/>
</dbReference>
<feature type="chain" id="PRO_5040892642" evidence="2">
    <location>
        <begin position="24"/>
        <end position="707"/>
    </location>
</feature>
<gene>
    <name evidence="5" type="ORF">IRJ41_003528</name>
</gene>
<evidence type="ECO:0000313" key="6">
    <source>
        <dbReference type="Proteomes" id="UP001059041"/>
    </source>
</evidence>
<dbReference type="PANTHER" id="PTHR46708">
    <property type="entry name" value="TENASCIN"/>
    <property type="match status" value="1"/>
</dbReference>
<feature type="signal peptide" evidence="2">
    <location>
        <begin position="1"/>
        <end position="23"/>
    </location>
</feature>
<reference evidence="5" key="1">
    <citation type="submission" date="2021-02" db="EMBL/GenBank/DDBJ databases">
        <title>Comparative genomics reveals that relaxation of natural selection precedes convergent phenotypic evolution of cavefish.</title>
        <authorList>
            <person name="Peng Z."/>
        </authorList>
    </citation>
    <scope>NUCLEOTIDE SEQUENCE</scope>
    <source>
        <tissue evidence="5">Muscle</tissue>
    </source>
</reference>
<evidence type="ECO:0000313" key="5">
    <source>
        <dbReference type="EMBL" id="KAI7813880.1"/>
    </source>
</evidence>
<keyword evidence="1" id="KW-0677">Repeat</keyword>
<accession>A0A9W8CBB3</accession>
<dbReference type="InterPro" id="IPR001304">
    <property type="entry name" value="C-type_lectin-like"/>
</dbReference>
<dbReference type="InterPro" id="IPR016187">
    <property type="entry name" value="CTDL_fold"/>
</dbReference>
<proteinExistence type="predicted"/>
<feature type="domain" description="Fibronectin type-III" evidence="4">
    <location>
        <begin position="294"/>
        <end position="378"/>
    </location>
</feature>
<dbReference type="EMBL" id="JAFHDT010000001">
    <property type="protein sequence ID" value="KAI7813880.1"/>
    <property type="molecule type" value="Genomic_DNA"/>
</dbReference>
<dbReference type="Pfam" id="PF00041">
    <property type="entry name" value="fn3"/>
    <property type="match status" value="3"/>
</dbReference>
<evidence type="ECO:0000256" key="2">
    <source>
        <dbReference type="SAM" id="SignalP"/>
    </source>
</evidence>
<comment type="caution">
    <text evidence="5">The sequence shown here is derived from an EMBL/GenBank/DDBJ whole genome shotgun (WGS) entry which is preliminary data.</text>
</comment>
<dbReference type="CDD" id="cd00037">
    <property type="entry name" value="CLECT"/>
    <property type="match status" value="1"/>
</dbReference>
<evidence type="ECO:0000259" key="3">
    <source>
        <dbReference type="PROSITE" id="PS50041"/>
    </source>
</evidence>
<dbReference type="SMART" id="SM00060">
    <property type="entry name" value="FN3"/>
    <property type="match status" value="5"/>
</dbReference>
<protein>
    <submittedName>
        <fullName evidence="5">Receptor-type tyrosine-protein phosphatase eta-like</fullName>
    </submittedName>
</protein>
<dbReference type="InterPro" id="IPR013783">
    <property type="entry name" value="Ig-like_fold"/>
</dbReference>
<dbReference type="SUPFAM" id="SSF49265">
    <property type="entry name" value="Fibronectin type III"/>
    <property type="match status" value="3"/>
</dbReference>
<dbReference type="AlphaFoldDB" id="A0A9W8CBB3"/>
<dbReference type="InterPro" id="IPR016186">
    <property type="entry name" value="C-type_lectin-like/link_sf"/>
</dbReference>
<feature type="domain" description="Fibronectin type-III" evidence="4">
    <location>
        <begin position="561"/>
        <end position="656"/>
    </location>
</feature>
<organism evidence="5 6">
    <name type="scientific">Triplophysa rosa</name>
    <name type="common">Cave loach</name>
    <dbReference type="NCBI Taxonomy" id="992332"/>
    <lineage>
        <taxon>Eukaryota</taxon>
        <taxon>Metazoa</taxon>
        <taxon>Chordata</taxon>
        <taxon>Craniata</taxon>
        <taxon>Vertebrata</taxon>
        <taxon>Euteleostomi</taxon>
        <taxon>Actinopterygii</taxon>
        <taxon>Neopterygii</taxon>
        <taxon>Teleostei</taxon>
        <taxon>Ostariophysi</taxon>
        <taxon>Cypriniformes</taxon>
        <taxon>Nemacheilidae</taxon>
        <taxon>Triplophysa</taxon>
    </lineage>
</organism>
<feature type="domain" description="C-type lectin" evidence="3">
    <location>
        <begin position="12"/>
        <end position="99"/>
    </location>
</feature>
<dbReference type="Gene3D" id="2.60.40.10">
    <property type="entry name" value="Immunoglobulins"/>
    <property type="match status" value="5"/>
</dbReference>
<dbReference type="PROSITE" id="PS50853">
    <property type="entry name" value="FN3"/>
    <property type="match status" value="2"/>
</dbReference>